<dbReference type="NCBIfam" id="TIGR01430">
    <property type="entry name" value="aden_deam"/>
    <property type="match status" value="1"/>
</dbReference>
<feature type="binding site" evidence="4">
    <location>
        <position position="279"/>
    </location>
    <ligand>
        <name>substrate</name>
    </ligand>
</feature>
<dbReference type="Proteomes" id="UP001279642">
    <property type="component" value="Unassembled WGS sequence"/>
</dbReference>
<dbReference type="SUPFAM" id="SSF51556">
    <property type="entry name" value="Metallo-dependent hydrolases"/>
    <property type="match status" value="1"/>
</dbReference>
<keyword evidence="4" id="KW-0546">Nucleotide metabolism</keyword>
<evidence type="ECO:0000256" key="3">
    <source>
        <dbReference type="ARBA" id="ARBA00022833"/>
    </source>
</evidence>
<comment type="caution">
    <text evidence="6">The sequence shown here is derived from an EMBL/GenBank/DDBJ whole genome shotgun (WGS) entry which is preliminary data.</text>
</comment>
<dbReference type="InterPro" id="IPR032466">
    <property type="entry name" value="Metal_Hydrolase"/>
</dbReference>
<dbReference type="Gene3D" id="3.20.20.140">
    <property type="entry name" value="Metal-dependent hydrolases"/>
    <property type="match status" value="1"/>
</dbReference>
<name>A0ABU5E7F6_9PROT</name>
<dbReference type="RefSeq" id="WP_320506540.1">
    <property type="nucleotide sequence ID" value="NZ_JAXCLW010000001.1"/>
</dbReference>
<evidence type="ECO:0000313" key="6">
    <source>
        <dbReference type="EMBL" id="MDY0881478.1"/>
    </source>
</evidence>
<keyword evidence="3 4" id="KW-0862">Zinc</keyword>
<feature type="domain" description="Adenosine deaminase" evidence="5">
    <location>
        <begin position="12"/>
        <end position="331"/>
    </location>
</feature>
<dbReference type="PANTHER" id="PTHR43114:SF7">
    <property type="entry name" value="ADENOSINE DEAMINASE DOMAIN-CONTAINING PROTEIN"/>
    <property type="match status" value="1"/>
</dbReference>
<dbReference type="CDD" id="cd01320">
    <property type="entry name" value="ADA"/>
    <property type="match status" value="1"/>
</dbReference>
<comment type="caution">
    <text evidence="4">Lacks conserved residue(s) required for the propagation of feature annotation.</text>
</comment>
<evidence type="ECO:0000256" key="1">
    <source>
        <dbReference type="ARBA" id="ARBA00022723"/>
    </source>
</evidence>
<feature type="binding site" evidence="4">
    <location>
        <position position="197"/>
    </location>
    <ligand>
        <name>Zn(2+)</name>
        <dbReference type="ChEBI" id="CHEBI:29105"/>
        <note>catalytic</note>
    </ligand>
</feature>
<proteinExistence type="inferred from homology"/>
<feature type="binding site" evidence="4">
    <location>
        <position position="278"/>
    </location>
    <ligand>
        <name>Zn(2+)</name>
        <dbReference type="ChEBI" id="CHEBI:29105"/>
        <note>catalytic</note>
    </ligand>
</feature>
<dbReference type="EMBL" id="JAXCLW010000001">
    <property type="protein sequence ID" value="MDY0881478.1"/>
    <property type="molecule type" value="Genomic_DNA"/>
</dbReference>
<dbReference type="HAMAP" id="MF_01962">
    <property type="entry name" value="Adenine_deaminase"/>
    <property type="match status" value="1"/>
</dbReference>
<feature type="binding site" evidence="4">
    <location>
        <position position="19"/>
    </location>
    <ligand>
        <name>Zn(2+)</name>
        <dbReference type="ChEBI" id="CHEBI:29105"/>
        <note>catalytic</note>
    </ligand>
</feature>
<feature type="site" description="Important for catalytic activity" evidence="4">
    <location>
        <position position="223"/>
    </location>
</feature>
<comment type="similarity">
    <text evidence="4">Belongs to the metallo-dependent hydrolases superfamily. Adenosine and AMP deaminases family. Adenine deaminase type 2 subfamily.</text>
</comment>
<dbReference type="NCBIfam" id="NF006850">
    <property type="entry name" value="PRK09358.1-6"/>
    <property type="match status" value="1"/>
</dbReference>
<protein>
    <recommendedName>
        <fullName evidence="4">Adenine deaminase</fullName>
        <shortName evidence="4">ADE</shortName>
        <ecNumber evidence="4">3.5.4.2</ecNumber>
    </recommendedName>
    <alternativeName>
        <fullName evidence="4">Adenine aminohydrolase</fullName>
        <shortName evidence="4">AAH</shortName>
    </alternativeName>
</protein>
<dbReference type="InterPro" id="IPR001365">
    <property type="entry name" value="A_deaminase_dom"/>
</dbReference>
<reference evidence="6 7" key="1">
    <citation type="journal article" date="2016" name="Antonie Van Leeuwenhoek">
        <title>Dongia soli sp. nov., isolated from soil from Dokdo, Korea.</title>
        <authorList>
            <person name="Kim D.U."/>
            <person name="Lee H."/>
            <person name="Kim H."/>
            <person name="Kim S.G."/>
            <person name="Ka J.O."/>
        </authorList>
    </citation>
    <scope>NUCLEOTIDE SEQUENCE [LARGE SCALE GENOMIC DNA]</scope>
    <source>
        <strain evidence="6 7">D78</strain>
    </source>
</reference>
<evidence type="ECO:0000256" key="4">
    <source>
        <dbReference type="HAMAP-Rule" id="MF_01962"/>
    </source>
</evidence>
<keyword evidence="7" id="KW-1185">Reference proteome</keyword>
<keyword evidence="1 4" id="KW-0479">Metal-binding</keyword>
<evidence type="ECO:0000313" key="7">
    <source>
        <dbReference type="Proteomes" id="UP001279642"/>
    </source>
</evidence>
<dbReference type="PANTHER" id="PTHR43114">
    <property type="entry name" value="ADENINE DEAMINASE"/>
    <property type="match status" value="1"/>
</dbReference>
<evidence type="ECO:0000259" key="5">
    <source>
        <dbReference type="Pfam" id="PF00962"/>
    </source>
</evidence>
<comment type="catalytic activity">
    <reaction evidence="4">
        <text>adenine + H2O + H(+) = hypoxanthine + NH4(+)</text>
        <dbReference type="Rhea" id="RHEA:23688"/>
        <dbReference type="ChEBI" id="CHEBI:15377"/>
        <dbReference type="ChEBI" id="CHEBI:15378"/>
        <dbReference type="ChEBI" id="CHEBI:16708"/>
        <dbReference type="ChEBI" id="CHEBI:17368"/>
        <dbReference type="ChEBI" id="CHEBI:28938"/>
        <dbReference type="EC" id="3.5.4.2"/>
    </reaction>
</comment>
<dbReference type="InterPro" id="IPR028892">
    <property type="entry name" value="ADE"/>
</dbReference>
<comment type="function">
    <text evidence="4">Catalyzes the hydrolytic deamination of adenine to hypoxanthine. Plays an important role in the purine salvage pathway and in nitrogen catabolism.</text>
</comment>
<accession>A0ABU5E7F6</accession>
<comment type="cofactor">
    <cofactor evidence="4">
        <name>Zn(2+)</name>
        <dbReference type="ChEBI" id="CHEBI:29105"/>
    </cofactor>
    <text evidence="4">Binds 1 zinc ion per subunit.</text>
</comment>
<dbReference type="GO" id="GO:0016787">
    <property type="term" value="F:hydrolase activity"/>
    <property type="evidence" value="ECO:0007669"/>
    <property type="project" value="UniProtKB-KW"/>
</dbReference>
<organism evidence="6 7">
    <name type="scientific">Dongia soli</name>
    <dbReference type="NCBI Taxonomy" id="600628"/>
    <lineage>
        <taxon>Bacteria</taxon>
        <taxon>Pseudomonadati</taxon>
        <taxon>Pseudomonadota</taxon>
        <taxon>Alphaproteobacteria</taxon>
        <taxon>Rhodospirillales</taxon>
        <taxon>Dongiaceae</taxon>
        <taxon>Dongia</taxon>
    </lineage>
</organism>
<keyword evidence="2 4" id="KW-0378">Hydrolase</keyword>
<sequence>MSKLKSFIEEMPKCELHVHIEGTLEPEMKLQLAKRNHIKLPYKNEKAVRDAYDFDDLPSFLAVYYEGMSVLLTEQDFFDVTYAYLKKARSQNVRYTEMFFDPQAHTARGVAFDTVIRGIRRAQRQGEIELGIHSQLIMCFLRDWSAEFAMTTLLQSLPYKEWIIGVGLDSDEKNNPPIKFTKVFKRARQEGYLLTMHCDVDQDNSVSHIWQTLRDIGVDRIDHGVNSLEDEKLCDEIKRRQLALTVCPISNAYVTDSAKSQAIAAMLEAGMRVTVNSDDPAYFPGYMTENLKRVWKDVDIGKPELVQLTENAFEGSWLPRQAKDRYLAELKAYAG</sequence>
<dbReference type="EC" id="3.5.4.2" evidence="4"/>
<gene>
    <name evidence="6" type="ORF">SMD27_01345</name>
</gene>
<dbReference type="InterPro" id="IPR006330">
    <property type="entry name" value="Ado/ade_deaminase"/>
</dbReference>
<dbReference type="Pfam" id="PF00962">
    <property type="entry name" value="A_deaminase"/>
    <property type="match status" value="1"/>
</dbReference>
<feature type="binding site" evidence="4">
    <location>
        <position position="17"/>
    </location>
    <ligand>
        <name>Zn(2+)</name>
        <dbReference type="ChEBI" id="CHEBI:29105"/>
        <note>catalytic</note>
    </ligand>
</feature>
<evidence type="ECO:0000256" key="2">
    <source>
        <dbReference type="ARBA" id="ARBA00022801"/>
    </source>
</evidence>